<comment type="caution">
    <text evidence="2">The sequence shown here is derived from an EMBL/GenBank/DDBJ whole genome shotgun (WGS) entry which is preliminary data.</text>
</comment>
<dbReference type="EMBL" id="BNAJ01000003">
    <property type="protein sequence ID" value="GHF40308.1"/>
    <property type="molecule type" value="Genomic_DNA"/>
</dbReference>
<feature type="signal peptide" evidence="1">
    <location>
        <begin position="1"/>
        <end position="28"/>
    </location>
</feature>
<keyword evidence="3" id="KW-1185">Reference proteome</keyword>
<evidence type="ECO:0000256" key="1">
    <source>
        <dbReference type="SAM" id="SignalP"/>
    </source>
</evidence>
<evidence type="ECO:0000313" key="2">
    <source>
        <dbReference type="EMBL" id="GHF40308.1"/>
    </source>
</evidence>
<name>A0ABQ3JPE3_9DEIO</name>
<gene>
    <name evidence="2" type="ORF">GCM10017781_16160</name>
</gene>
<accession>A0ABQ3JPE3</accession>
<dbReference type="Proteomes" id="UP000619376">
    <property type="component" value="Unassembled WGS sequence"/>
</dbReference>
<organism evidence="2 3">
    <name type="scientific">Deinococcus metalli</name>
    <dbReference type="NCBI Taxonomy" id="1141878"/>
    <lineage>
        <taxon>Bacteria</taxon>
        <taxon>Thermotogati</taxon>
        <taxon>Deinococcota</taxon>
        <taxon>Deinococci</taxon>
        <taxon>Deinococcales</taxon>
        <taxon>Deinococcaceae</taxon>
        <taxon>Deinococcus</taxon>
    </lineage>
</organism>
<feature type="chain" id="PRO_5045750152" evidence="1">
    <location>
        <begin position="29"/>
        <end position="191"/>
    </location>
</feature>
<keyword evidence="1" id="KW-0732">Signal</keyword>
<evidence type="ECO:0000313" key="3">
    <source>
        <dbReference type="Proteomes" id="UP000619376"/>
    </source>
</evidence>
<sequence>MAMSARPFHSTALLSALLLFGTAVPSWAASSPPPQSTPPRMPPVSRITPPSPVGVPAGLAAQGIDPLALPAQVLASGADGGTVHGLRVRVTSAALAADHRSAVIRLSVQGVITGLRDVAALHVRVTGELGSGLPTTVLRSPVVDRNAELEVRVALPQEGRGDTALRATELPARLIVYTARSGVTYTLTFRR</sequence>
<protein>
    <submittedName>
        <fullName evidence="2">Uncharacterized protein</fullName>
    </submittedName>
</protein>
<proteinExistence type="predicted"/>
<reference evidence="3" key="1">
    <citation type="journal article" date="2019" name="Int. J. Syst. Evol. Microbiol.">
        <title>The Global Catalogue of Microorganisms (GCM) 10K type strain sequencing project: providing services to taxonomists for standard genome sequencing and annotation.</title>
        <authorList>
            <consortium name="The Broad Institute Genomics Platform"/>
            <consortium name="The Broad Institute Genome Sequencing Center for Infectious Disease"/>
            <person name="Wu L."/>
            <person name="Ma J."/>
        </authorList>
    </citation>
    <scope>NUCLEOTIDE SEQUENCE [LARGE SCALE GENOMIC DNA]</scope>
    <source>
        <strain evidence="3">CGMCC 1.18437</strain>
    </source>
</reference>